<dbReference type="SUPFAM" id="SSF54001">
    <property type="entry name" value="Cysteine proteinases"/>
    <property type="match status" value="1"/>
</dbReference>
<dbReference type="CDD" id="cd14273">
    <property type="entry name" value="UBA_TAP-C_like"/>
    <property type="match status" value="1"/>
</dbReference>
<dbReference type="GO" id="GO:0004843">
    <property type="term" value="F:cysteine-type deubiquitinase activity"/>
    <property type="evidence" value="ECO:0007669"/>
    <property type="project" value="InterPro"/>
</dbReference>
<protein>
    <recommendedName>
        <fullName evidence="2">USP domain-containing protein</fullName>
    </recommendedName>
</protein>
<feature type="region of interest" description="Disordered" evidence="1">
    <location>
        <begin position="632"/>
        <end position="672"/>
    </location>
</feature>
<feature type="domain" description="USP" evidence="2">
    <location>
        <begin position="189"/>
        <end position="593"/>
    </location>
</feature>
<dbReference type="Proteomes" id="UP000186601">
    <property type="component" value="Unassembled WGS sequence"/>
</dbReference>
<dbReference type="Gene3D" id="3.90.70.10">
    <property type="entry name" value="Cysteine proteinases"/>
    <property type="match status" value="1"/>
</dbReference>
<feature type="region of interest" description="Disordered" evidence="1">
    <location>
        <begin position="1"/>
        <end position="20"/>
    </location>
</feature>
<dbReference type="InterPro" id="IPR038765">
    <property type="entry name" value="Papain-like_cys_pep_sf"/>
</dbReference>
<feature type="compositionally biased region" description="Basic and acidic residues" evidence="1">
    <location>
        <begin position="663"/>
        <end position="672"/>
    </location>
</feature>
<name>A0A2R6NIF9_9APHY</name>
<dbReference type="InterPro" id="IPR001394">
    <property type="entry name" value="Peptidase_C19_UCH"/>
</dbReference>
<dbReference type="Pfam" id="PF14555">
    <property type="entry name" value="UBA_4"/>
    <property type="match status" value="1"/>
</dbReference>
<organism evidence="3 4">
    <name type="scientific">Hermanssonia centrifuga</name>
    <dbReference type="NCBI Taxonomy" id="98765"/>
    <lineage>
        <taxon>Eukaryota</taxon>
        <taxon>Fungi</taxon>
        <taxon>Dikarya</taxon>
        <taxon>Basidiomycota</taxon>
        <taxon>Agaricomycotina</taxon>
        <taxon>Agaricomycetes</taxon>
        <taxon>Polyporales</taxon>
        <taxon>Meruliaceae</taxon>
        <taxon>Hermanssonia</taxon>
    </lineage>
</organism>
<dbReference type="STRING" id="98765.A0A2R6NIF9"/>
<dbReference type="Pfam" id="PF00443">
    <property type="entry name" value="UCH"/>
    <property type="match status" value="1"/>
</dbReference>
<comment type="caution">
    <text evidence="3">The sequence shown here is derived from an EMBL/GenBank/DDBJ whole genome shotgun (WGS) entry which is preliminary data.</text>
</comment>
<reference evidence="3 4" key="1">
    <citation type="submission" date="2018-02" db="EMBL/GenBank/DDBJ databases">
        <title>Genome sequence of the basidiomycete white-rot fungus Phlebia centrifuga.</title>
        <authorList>
            <person name="Granchi Z."/>
            <person name="Peng M."/>
            <person name="de Vries R.P."/>
            <person name="Hilden K."/>
            <person name="Makela M.R."/>
            <person name="Grigoriev I."/>
            <person name="Riley R."/>
        </authorList>
    </citation>
    <scope>NUCLEOTIDE SEQUENCE [LARGE SCALE GENOMIC DNA]</scope>
    <source>
        <strain evidence="3 4">FBCC195</strain>
    </source>
</reference>
<dbReference type="PANTHER" id="PTHR39597">
    <property type="entry name" value="UBA DOMAIN-CONTAINING PROTEIN RUP1"/>
    <property type="match status" value="1"/>
</dbReference>
<proteinExistence type="predicted"/>
<dbReference type="GO" id="GO:0016579">
    <property type="term" value="P:protein deubiquitination"/>
    <property type="evidence" value="ECO:0007669"/>
    <property type="project" value="InterPro"/>
</dbReference>
<evidence type="ECO:0000259" key="2">
    <source>
        <dbReference type="PROSITE" id="PS50235"/>
    </source>
</evidence>
<dbReference type="EMBL" id="MLYV02001210">
    <property type="protein sequence ID" value="PSR72130.1"/>
    <property type="molecule type" value="Genomic_DNA"/>
</dbReference>
<evidence type="ECO:0000313" key="4">
    <source>
        <dbReference type="Proteomes" id="UP000186601"/>
    </source>
</evidence>
<accession>A0A2R6NIF9</accession>
<sequence>MTTVNNNPFKPSPPTEDERDKMRQIQEIMGCDDAKALTFLRKKGGNVEQAITAILEDPGDEPIAADVNDDIMSQLRDSAATVAVTSPTKSGQAPSPPVIDLTADEDDEMSRALKASLEDQGPAFGPSNRAPDPNWAVVPSNVEVHSELVSQDDQAISQAIEASLNYAADSDNYDEPPLEERIRKGDSPVALRPTQSKLTYAALILHALFFVPQVRETIARFRPLSGLYDEGGVMIAHPPTSGPDFVLWSLLEIFVNMDFARMSELNVDEALNAFEASHWSTLIERPGDTSSEFYEKIARIIDEMLYTFIFSDHASGSWQRLFHFRYDSSDAAPTAAGPLDKRRDIAVVKVDIRGTPDANDLLSCLCAEFFPARYEHQQAIFEPSAVIAFQLLHNTAEGKGERQKFSYPTHLYLDQFMKENVRLARKKRSLQWQLYGEAEKLTQRKASLTRFNDRDALADLRSSLHYYENIAEPHDNEERGADIQSTASALRTIVTRIESELEAIDKTITSLRQQADTVFSCPELQRYKYDLRVVIVHDGVYGRSHLYSYVKQKGIWWKTLDSVVTAVPEETVMEDTVGLHLGAGPYFLIYSRSIPEEEEGAPSPWPESAKDIVKHNNQAFYELLAPEVRSNILDPNSPPTTPYIIPTPTDEDTVSSMAVEPPLSREDRMQID</sequence>
<evidence type="ECO:0000313" key="3">
    <source>
        <dbReference type="EMBL" id="PSR72130.1"/>
    </source>
</evidence>
<dbReference type="InterPro" id="IPR028889">
    <property type="entry name" value="USP"/>
</dbReference>
<dbReference type="AlphaFoldDB" id="A0A2R6NIF9"/>
<evidence type="ECO:0000256" key="1">
    <source>
        <dbReference type="SAM" id="MobiDB-lite"/>
    </source>
</evidence>
<keyword evidence="4" id="KW-1185">Reference proteome</keyword>
<dbReference type="PROSITE" id="PS50235">
    <property type="entry name" value="USP_3"/>
    <property type="match status" value="1"/>
</dbReference>
<dbReference type="OrthoDB" id="443682at2759"/>
<dbReference type="InterPro" id="IPR055335">
    <property type="entry name" value="Ucp6/RUP1"/>
</dbReference>
<dbReference type="PANTHER" id="PTHR39597:SF1">
    <property type="entry name" value="UBA DOMAIN-CONTAINING PROTEIN RUP1"/>
    <property type="match status" value="1"/>
</dbReference>
<gene>
    <name evidence="3" type="ORF">PHLCEN_2v11978</name>
</gene>